<dbReference type="RefSeq" id="WP_023571002.1">
    <property type="nucleotide sequence ID" value="NZ_AVBI01000016.1"/>
</dbReference>
<name>V6S5T0_9FLAO</name>
<dbReference type="AlphaFoldDB" id="V6S5T0"/>
<gene>
    <name evidence="1" type="ORF">IP98_02575</name>
</gene>
<evidence type="ECO:0000313" key="2">
    <source>
        <dbReference type="Proteomes" id="UP000319848"/>
    </source>
</evidence>
<comment type="caution">
    <text evidence="1">The sequence shown here is derived from an EMBL/GenBank/DDBJ whole genome shotgun (WGS) entry which is preliminary data.</text>
</comment>
<proteinExistence type="predicted"/>
<organism evidence="1 2">
    <name type="scientific">Flavobacterium cauense R2A-7</name>
    <dbReference type="NCBI Taxonomy" id="1341154"/>
    <lineage>
        <taxon>Bacteria</taxon>
        <taxon>Pseudomonadati</taxon>
        <taxon>Bacteroidota</taxon>
        <taxon>Flavobacteriia</taxon>
        <taxon>Flavobacteriales</taxon>
        <taxon>Flavobacteriaceae</taxon>
        <taxon>Flavobacterium</taxon>
    </lineage>
</organism>
<dbReference type="OrthoDB" id="2867208at2"/>
<accession>V6S5T0</accession>
<dbReference type="PROSITE" id="PS51257">
    <property type="entry name" value="PROKAR_LIPOPROTEIN"/>
    <property type="match status" value="1"/>
</dbReference>
<evidence type="ECO:0000313" key="1">
    <source>
        <dbReference type="EMBL" id="TWI09219.1"/>
    </source>
</evidence>
<dbReference type="STRING" id="1341154.FCR2A7T_18820"/>
<dbReference type="Proteomes" id="UP000319848">
    <property type="component" value="Unassembled WGS sequence"/>
</dbReference>
<dbReference type="EMBL" id="VLKQ01000013">
    <property type="protein sequence ID" value="TWI09219.1"/>
    <property type="molecule type" value="Genomic_DNA"/>
</dbReference>
<evidence type="ECO:0008006" key="3">
    <source>
        <dbReference type="Google" id="ProtNLM"/>
    </source>
</evidence>
<protein>
    <recommendedName>
        <fullName evidence="3">DUF5602 domain-containing protein</fullName>
    </recommendedName>
</protein>
<sequence length="275" mass="31053">MKKSNHLGKVLIVGLLFIFFSCDKEEYVNEDSGSSGAASQTTKESSSVNVIYGPEIPLGNGFAQSWIRVNNYQMPLEIGVEMTPGVINDLPDNTDFNKSSIITLPKIATEITAFNHIGINWIPERYSDIESFKKGHFDFHFYTISLAERMQIPEWSEELDSKFSNYPQKNYMPVDYAPLLKGVGSYAQTGRYWLPGNADNYLPLAHTLALGTFNGKFVFISPIVTLEFLKSGKVINSSFSQPLNYPINRLFPREYNIYIAKNGNYTVSLGNFIHR</sequence>
<keyword evidence="2" id="KW-1185">Reference proteome</keyword>
<reference evidence="1 2" key="1">
    <citation type="journal article" date="2015" name="Stand. Genomic Sci.">
        <title>Genomic Encyclopedia of Bacterial and Archaeal Type Strains, Phase III: the genomes of soil and plant-associated and newly described type strains.</title>
        <authorList>
            <person name="Whitman W.B."/>
            <person name="Woyke T."/>
            <person name="Klenk H.P."/>
            <person name="Zhou Y."/>
            <person name="Lilburn T.G."/>
            <person name="Beck B.J."/>
            <person name="De Vos P."/>
            <person name="Vandamme P."/>
            <person name="Eisen J.A."/>
            <person name="Garrity G."/>
            <person name="Hugenholtz P."/>
            <person name="Kyrpides N.C."/>
        </authorList>
    </citation>
    <scope>NUCLEOTIDE SEQUENCE [LARGE SCALE GENOMIC DNA]</scope>
    <source>
        <strain evidence="1 2">CGMCC 1.7270</strain>
    </source>
</reference>